<dbReference type="FunFam" id="3.40.5.10:FF:000002">
    <property type="entry name" value="50S ribosomal protein L9"/>
    <property type="match status" value="1"/>
</dbReference>
<accession>A0A8J2YCZ0</accession>
<name>A0A8J2YCZ0_9BACL</name>
<dbReference type="InterPro" id="IPR009027">
    <property type="entry name" value="Ribosomal_bL9/RNase_H1_N"/>
</dbReference>
<keyword evidence="6 8" id="KW-0687">Ribonucleoprotein</keyword>
<dbReference type="Pfam" id="PF03948">
    <property type="entry name" value="Ribosomal_L9_C"/>
    <property type="match status" value="1"/>
</dbReference>
<dbReference type="NCBIfam" id="TIGR00158">
    <property type="entry name" value="L9"/>
    <property type="match status" value="1"/>
</dbReference>
<evidence type="ECO:0000256" key="9">
    <source>
        <dbReference type="SAM" id="MobiDB-lite"/>
    </source>
</evidence>
<dbReference type="HAMAP" id="MF_00503">
    <property type="entry name" value="Ribosomal_bL9"/>
    <property type="match status" value="1"/>
</dbReference>
<feature type="compositionally biased region" description="Basic and acidic residues" evidence="9">
    <location>
        <begin position="48"/>
        <end position="62"/>
    </location>
</feature>
<dbReference type="EMBL" id="BMHQ01000001">
    <property type="protein sequence ID" value="GGE05904.1"/>
    <property type="molecule type" value="Genomic_DNA"/>
</dbReference>
<dbReference type="Pfam" id="PF01281">
    <property type="entry name" value="Ribosomal_L9_N"/>
    <property type="match status" value="1"/>
</dbReference>
<keyword evidence="3 8" id="KW-0699">rRNA-binding</keyword>
<evidence type="ECO:0000256" key="8">
    <source>
        <dbReference type="HAMAP-Rule" id="MF_00503"/>
    </source>
</evidence>
<gene>
    <name evidence="8 11" type="primary">rplI</name>
    <name evidence="11" type="ORF">GCM10011571_03770</name>
</gene>
<feature type="domain" description="Ribosomal protein L9" evidence="10">
    <location>
        <begin position="13"/>
        <end position="40"/>
    </location>
</feature>
<dbReference type="FunFam" id="3.10.430.100:FF:000002">
    <property type="entry name" value="50S ribosomal protein L9"/>
    <property type="match status" value="1"/>
</dbReference>
<evidence type="ECO:0000256" key="1">
    <source>
        <dbReference type="ARBA" id="ARBA00003058"/>
    </source>
</evidence>
<evidence type="ECO:0000256" key="7">
    <source>
        <dbReference type="ARBA" id="ARBA00035292"/>
    </source>
</evidence>
<evidence type="ECO:0000256" key="2">
    <source>
        <dbReference type="ARBA" id="ARBA00010605"/>
    </source>
</evidence>
<dbReference type="InterPro" id="IPR000244">
    <property type="entry name" value="Ribosomal_bL9"/>
</dbReference>
<dbReference type="GO" id="GO:0006412">
    <property type="term" value="P:translation"/>
    <property type="evidence" value="ECO:0007669"/>
    <property type="project" value="UniProtKB-UniRule"/>
</dbReference>
<evidence type="ECO:0000256" key="4">
    <source>
        <dbReference type="ARBA" id="ARBA00022884"/>
    </source>
</evidence>
<evidence type="ECO:0000256" key="6">
    <source>
        <dbReference type="ARBA" id="ARBA00023274"/>
    </source>
</evidence>
<dbReference type="SUPFAM" id="SSF55658">
    <property type="entry name" value="L9 N-domain-like"/>
    <property type="match status" value="1"/>
</dbReference>
<feature type="region of interest" description="Disordered" evidence="9">
    <location>
        <begin position="41"/>
        <end position="62"/>
    </location>
</feature>
<dbReference type="InterPro" id="IPR020594">
    <property type="entry name" value="Ribosomal_bL9_bac/chp"/>
</dbReference>
<evidence type="ECO:0000313" key="11">
    <source>
        <dbReference type="EMBL" id="GGE05904.1"/>
    </source>
</evidence>
<comment type="function">
    <text evidence="1 8">Binds to the 23S rRNA.</text>
</comment>
<evidence type="ECO:0000313" key="12">
    <source>
        <dbReference type="Proteomes" id="UP000625210"/>
    </source>
</evidence>
<dbReference type="InterPro" id="IPR036935">
    <property type="entry name" value="Ribosomal_bL9_N_sf"/>
</dbReference>
<dbReference type="AlphaFoldDB" id="A0A8J2YCZ0"/>
<comment type="similarity">
    <text evidence="2 8">Belongs to the bacterial ribosomal protein bL9 family.</text>
</comment>
<evidence type="ECO:0000259" key="10">
    <source>
        <dbReference type="PROSITE" id="PS00651"/>
    </source>
</evidence>
<dbReference type="GO" id="GO:0019843">
    <property type="term" value="F:rRNA binding"/>
    <property type="evidence" value="ECO:0007669"/>
    <property type="project" value="UniProtKB-UniRule"/>
</dbReference>
<dbReference type="SUPFAM" id="SSF55653">
    <property type="entry name" value="Ribosomal protein L9 C-domain"/>
    <property type="match status" value="1"/>
</dbReference>
<dbReference type="PANTHER" id="PTHR21368">
    <property type="entry name" value="50S RIBOSOMAL PROTEIN L9"/>
    <property type="match status" value="1"/>
</dbReference>
<dbReference type="InterPro" id="IPR020070">
    <property type="entry name" value="Ribosomal_bL9_N"/>
</dbReference>
<protein>
    <recommendedName>
        <fullName evidence="7 8">Large ribosomal subunit protein bL9</fullName>
    </recommendedName>
</protein>
<dbReference type="Proteomes" id="UP000625210">
    <property type="component" value="Unassembled WGS sequence"/>
</dbReference>
<dbReference type="InterPro" id="IPR020069">
    <property type="entry name" value="Ribosomal_bL9_C"/>
</dbReference>
<dbReference type="Gene3D" id="3.10.430.100">
    <property type="entry name" value="Ribosomal protein L9, C-terminal domain"/>
    <property type="match status" value="1"/>
</dbReference>
<evidence type="ECO:0000256" key="3">
    <source>
        <dbReference type="ARBA" id="ARBA00022730"/>
    </source>
</evidence>
<proteinExistence type="inferred from homology"/>
<dbReference type="RefSeq" id="WP_188646217.1">
    <property type="nucleotide sequence ID" value="NZ_BMHQ01000001.1"/>
</dbReference>
<dbReference type="GO" id="GO:0005840">
    <property type="term" value="C:ribosome"/>
    <property type="evidence" value="ECO:0007669"/>
    <property type="project" value="UniProtKB-KW"/>
</dbReference>
<dbReference type="PROSITE" id="PS00651">
    <property type="entry name" value="RIBOSOMAL_L9"/>
    <property type="match status" value="1"/>
</dbReference>
<comment type="caution">
    <text evidence="11">The sequence shown here is derived from an EMBL/GenBank/DDBJ whole genome shotgun (WGS) entry which is preliminary data.</text>
</comment>
<dbReference type="Gene3D" id="3.40.5.10">
    <property type="entry name" value="Ribosomal protein L9, N-terminal domain"/>
    <property type="match status" value="1"/>
</dbReference>
<reference evidence="11" key="1">
    <citation type="journal article" date="2014" name="Int. J. Syst. Evol. Microbiol.">
        <title>Complete genome sequence of Corynebacterium casei LMG S-19264T (=DSM 44701T), isolated from a smear-ripened cheese.</title>
        <authorList>
            <consortium name="US DOE Joint Genome Institute (JGI-PGF)"/>
            <person name="Walter F."/>
            <person name="Albersmeier A."/>
            <person name="Kalinowski J."/>
            <person name="Ruckert C."/>
        </authorList>
    </citation>
    <scope>NUCLEOTIDE SEQUENCE</scope>
    <source>
        <strain evidence="11">CGMCC 1.15179</strain>
    </source>
</reference>
<keyword evidence="4 8" id="KW-0694">RNA-binding</keyword>
<dbReference type="GO" id="GO:1990904">
    <property type="term" value="C:ribonucleoprotein complex"/>
    <property type="evidence" value="ECO:0007669"/>
    <property type="project" value="UniProtKB-KW"/>
</dbReference>
<organism evidence="11 12">
    <name type="scientific">Marinithermofilum abyssi</name>
    <dbReference type="NCBI Taxonomy" id="1571185"/>
    <lineage>
        <taxon>Bacteria</taxon>
        <taxon>Bacillati</taxon>
        <taxon>Bacillota</taxon>
        <taxon>Bacilli</taxon>
        <taxon>Bacillales</taxon>
        <taxon>Thermoactinomycetaceae</taxon>
        <taxon>Marinithermofilum</taxon>
    </lineage>
</organism>
<keyword evidence="5 8" id="KW-0689">Ribosomal protein</keyword>
<sequence>MKVIFQQDVKGHGRKGEVKEVAEGFARNYLLPRKLAVEASQGNMNALKDQKRREQERKKEELEEAQKLAQRLEKLDVVLKAKAGEGGRLFGAVTSKQISQHLKQEYNIKVDKKKIQLDEPIRTLGVTRVPVKLHPKVTATISVQVVEE</sequence>
<evidence type="ECO:0000256" key="5">
    <source>
        <dbReference type="ARBA" id="ARBA00022980"/>
    </source>
</evidence>
<dbReference type="InterPro" id="IPR036791">
    <property type="entry name" value="Ribosomal_bL9_C_sf"/>
</dbReference>
<reference evidence="11" key="2">
    <citation type="submission" date="2020-09" db="EMBL/GenBank/DDBJ databases">
        <authorList>
            <person name="Sun Q."/>
            <person name="Zhou Y."/>
        </authorList>
    </citation>
    <scope>NUCLEOTIDE SEQUENCE</scope>
    <source>
        <strain evidence="11">CGMCC 1.15179</strain>
    </source>
</reference>
<dbReference type="GO" id="GO:0003735">
    <property type="term" value="F:structural constituent of ribosome"/>
    <property type="evidence" value="ECO:0007669"/>
    <property type="project" value="InterPro"/>
</dbReference>
<keyword evidence="12" id="KW-1185">Reference proteome</keyword>